<evidence type="ECO:0000259" key="4">
    <source>
        <dbReference type="Pfam" id="PF17902"/>
    </source>
</evidence>
<keyword evidence="1" id="KW-0597">Phosphoprotein</keyword>
<dbReference type="SUPFAM" id="SSF46966">
    <property type="entry name" value="Spectrin repeat"/>
    <property type="match status" value="2"/>
</dbReference>
<dbReference type="SMART" id="SM00150">
    <property type="entry name" value="SPEC"/>
    <property type="match status" value="1"/>
</dbReference>
<dbReference type="AlphaFoldDB" id="A0ABD3VXW5"/>
<proteinExistence type="predicted"/>
<evidence type="ECO:0000256" key="2">
    <source>
        <dbReference type="ARBA" id="ARBA00022737"/>
    </source>
</evidence>
<evidence type="ECO:0000256" key="1">
    <source>
        <dbReference type="ARBA" id="ARBA00022553"/>
    </source>
</evidence>
<evidence type="ECO:0000256" key="3">
    <source>
        <dbReference type="SAM" id="Coils"/>
    </source>
</evidence>
<feature type="coiled-coil region" evidence="3">
    <location>
        <begin position="456"/>
        <end position="483"/>
    </location>
</feature>
<keyword evidence="3" id="KW-0175">Coiled coil</keyword>
<dbReference type="Proteomes" id="UP001634394">
    <property type="component" value="Unassembled WGS sequence"/>
</dbReference>
<dbReference type="Pfam" id="PF00435">
    <property type="entry name" value="Spectrin"/>
    <property type="match status" value="1"/>
</dbReference>
<organism evidence="5 6">
    <name type="scientific">Sinanodonta woodiana</name>
    <name type="common">Chinese pond mussel</name>
    <name type="synonym">Anodonta woodiana</name>
    <dbReference type="NCBI Taxonomy" id="1069815"/>
    <lineage>
        <taxon>Eukaryota</taxon>
        <taxon>Metazoa</taxon>
        <taxon>Spiralia</taxon>
        <taxon>Lophotrochozoa</taxon>
        <taxon>Mollusca</taxon>
        <taxon>Bivalvia</taxon>
        <taxon>Autobranchia</taxon>
        <taxon>Heteroconchia</taxon>
        <taxon>Palaeoheterodonta</taxon>
        <taxon>Unionida</taxon>
        <taxon>Unionoidea</taxon>
        <taxon>Unionidae</taxon>
        <taxon>Unioninae</taxon>
        <taxon>Sinanodonta</taxon>
    </lineage>
</organism>
<dbReference type="InterPro" id="IPR002017">
    <property type="entry name" value="Spectrin_repeat"/>
</dbReference>
<name>A0ABD3VXW5_SINWO</name>
<reference evidence="5 6" key="1">
    <citation type="submission" date="2024-11" db="EMBL/GenBank/DDBJ databases">
        <title>Chromosome-level genome assembly of the freshwater bivalve Anodonta woodiana.</title>
        <authorList>
            <person name="Chen X."/>
        </authorList>
    </citation>
    <scope>NUCLEOTIDE SEQUENCE [LARGE SCALE GENOMIC DNA]</scope>
    <source>
        <strain evidence="5">MN2024</strain>
        <tissue evidence="5">Gills</tissue>
    </source>
</reference>
<evidence type="ECO:0000313" key="6">
    <source>
        <dbReference type="Proteomes" id="UP001634394"/>
    </source>
</evidence>
<dbReference type="Gene3D" id="2.30.30.40">
    <property type="entry name" value="SH3 Domains"/>
    <property type="match status" value="1"/>
</dbReference>
<evidence type="ECO:0000313" key="5">
    <source>
        <dbReference type="EMBL" id="KAL3865225.1"/>
    </source>
</evidence>
<dbReference type="EMBL" id="JBJQND010000010">
    <property type="protein sequence ID" value="KAL3865225.1"/>
    <property type="molecule type" value="Genomic_DNA"/>
</dbReference>
<dbReference type="Gene3D" id="1.20.58.60">
    <property type="match status" value="2"/>
</dbReference>
<dbReference type="CDD" id="cd00176">
    <property type="entry name" value="SPEC"/>
    <property type="match status" value="1"/>
</dbReference>
<dbReference type="InterPro" id="IPR043197">
    <property type="entry name" value="Plakin"/>
</dbReference>
<feature type="domain" description="Desmoplakin SH3" evidence="4">
    <location>
        <begin position="489"/>
        <end position="553"/>
    </location>
</feature>
<protein>
    <recommendedName>
        <fullName evidence="4">Desmoplakin SH3 domain-containing protein</fullName>
    </recommendedName>
</protein>
<dbReference type="PANTHER" id="PTHR23169">
    <property type="entry name" value="ENVOPLAKIN"/>
    <property type="match status" value="1"/>
</dbReference>
<gene>
    <name evidence="5" type="ORF">ACJMK2_006840</name>
</gene>
<dbReference type="InterPro" id="IPR041615">
    <property type="entry name" value="Desmoplakin_SH3"/>
</dbReference>
<accession>A0ABD3VXW5</accession>
<feature type="non-terminal residue" evidence="5">
    <location>
        <position position="603"/>
    </location>
</feature>
<sequence length="603" mass="69709">MDLCHISYISMDSCHISDNCLDSCHCSDISMDSCHISDVSMEMLRNIERFRAEEVSTWYNIRMEIFNIYDNLQKCGVCLLITDEITPRQINLLWNQVESALHSQLGTLKKEIGRLHLLDSIEKDAHHLEGRLNKLEHHLRGEGREHNDAKSTEGNQRPVLDGELKDIEDYIASLVNRLLTAGFSDGHPVFNRVQCIGRRTSHLRTVVDNNATLMPPPGPSENKVLRAAHCQQPSDRGKMVETSSALQHVQFCFQWINEKYTLLEGAKYGNNMDMVKQALDQHEKDHEEILNLKTEIDECVMYRKLSHERQKCLVSLQDFLHEAAGELVWIEEKQGLVCGLGQRLDKFSISDEEMYKTLVKDIASRKSQIKSVEDKGYAMIIDKHPAIETIMMCISNTESRWTWLQQLLNCLDKHIKDICAYHKFFHNVKSCKQWITQQTEIVNNCMKRENIPFKELQEMKIECQDLQNELDKCEQIVAFHSKTSHDIIPLKQQNREVTSPVKVYSLCVSEHPKISLELNEECILQNTNQEGLWMVTNSHGEMVTVPAICMVIPPPNQEAISFADRLISMLEQLKTLVKTYDRKLTENMVMLTIKFIKTWNLQK</sequence>
<dbReference type="InterPro" id="IPR018159">
    <property type="entry name" value="Spectrin/alpha-actinin"/>
</dbReference>
<comment type="caution">
    <text evidence="5">The sequence shown here is derived from an EMBL/GenBank/DDBJ whole genome shotgun (WGS) entry which is preliminary data.</text>
</comment>
<dbReference type="Pfam" id="PF17902">
    <property type="entry name" value="SH3_10"/>
    <property type="match status" value="1"/>
</dbReference>
<keyword evidence="6" id="KW-1185">Reference proteome</keyword>
<keyword evidence="2" id="KW-0677">Repeat</keyword>